<evidence type="ECO:0000256" key="1">
    <source>
        <dbReference type="ARBA" id="ARBA00004651"/>
    </source>
</evidence>
<dbReference type="PANTHER" id="PTHR33406">
    <property type="entry name" value="MEMBRANE PROTEIN MJ1562-RELATED"/>
    <property type="match status" value="1"/>
</dbReference>
<evidence type="ECO:0000256" key="3">
    <source>
        <dbReference type="ARBA" id="ARBA00022692"/>
    </source>
</evidence>
<dbReference type="PANTHER" id="PTHR33406:SF12">
    <property type="entry name" value="BLR2997 PROTEIN"/>
    <property type="match status" value="1"/>
</dbReference>
<evidence type="ECO:0000256" key="2">
    <source>
        <dbReference type="ARBA" id="ARBA00022475"/>
    </source>
</evidence>
<keyword evidence="5 6" id="KW-0472">Membrane</keyword>
<dbReference type="RefSeq" id="WP_038214928.1">
    <property type="nucleotide sequence ID" value="NZ_JRWM01000016.1"/>
</dbReference>
<proteinExistence type="predicted"/>
<evidence type="ECO:0000313" key="9">
    <source>
        <dbReference type="Proteomes" id="UP000030520"/>
    </source>
</evidence>
<comment type="caution">
    <text evidence="8">The sequence shown here is derived from an EMBL/GenBank/DDBJ whole genome shotgun (WGS) entry which is preliminary data.</text>
</comment>
<feature type="transmembrane region" description="Helical" evidence="6">
    <location>
        <begin position="715"/>
        <end position="735"/>
    </location>
</feature>
<evidence type="ECO:0000256" key="6">
    <source>
        <dbReference type="SAM" id="Phobius"/>
    </source>
</evidence>
<evidence type="ECO:0000256" key="5">
    <source>
        <dbReference type="ARBA" id="ARBA00023136"/>
    </source>
</evidence>
<dbReference type="InterPro" id="IPR000731">
    <property type="entry name" value="SSD"/>
</dbReference>
<name>A0ABR4YAR1_9VIBR</name>
<dbReference type="PRINTS" id="PR00702">
    <property type="entry name" value="ACRIFLAVINRP"/>
</dbReference>
<evidence type="ECO:0000256" key="4">
    <source>
        <dbReference type="ARBA" id="ARBA00022989"/>
    </source>
</evidence>
<protein>
    <submittedName>
        <fullName evidence="8">RND transporter</fullName>
    </submittedName>
</protein>
<dbReference type="Pfam" id="PF03176">
    <property type="entry name" value="MMPL"/>
    <property type="match status" value="2"/>
</dbReference>
<feature type="transmembrane region" description="Helical" evidence="6">
    <location>
        <begin position="256"/>
        <end position="279"/>
    </location>
</feature>
<keyword evidence="9" id="KW-1185">Reference proteome</keyword>
<feature type="transmembrane region" description="Helical" evidence="6">
    <location>
        <begin position="21"/>
        <end position="40"/>
    </location>
</feature>
<dbReference type="InterPro" id="IPR001036">
    <property type="entry name" value="Acrflvin-R"/>
</dbReference>
<dbReference type="Gene3D" id="1.20.1640.10">
    <property type="entry name" value="Multidrug efflux transporter AcrB transmembrane domain"/>
    <property type="match status" value="2"/>
</dbReference>
<feature type="transmembrane region" description="Helical" evidence="6">
    <location>
        <begin position="641"/>
        <end position="661"/>
    </location>
</feature>
<feature type="transmembrane region" description="Helical" evidence="6">
    <location>
        <begin position="356"/>
        <end position="379"/>
    </location>
</feature>
<reference evidence="8 9" key="1">
    <citation type="submission" date="2014-10" db="EMBL/GenBank/DDBJ databases">
        <title>Genome sequencing of Vibrio variabilis T01.</title>
        <authorList>
            <person name="Chan K.-G."/>
            <person name="Mohamad N.I."/>
        </authorList>
    </citation>
    <scope>NUCLEOTIDE SEQUENCE [LARGE SCALE GENOMIC DNA]</scope>
    <source>
        <strain evidence="8 9">T01</strain>
    </source>
</reference>
<feature type="transmembrane region" description="Helical" evidence="6">
    <location>
        <begin position="232"/>
        <end position="249"/>
    </location>
</feature>
<feature type="transmembrane region" description="Helical" evidence="6">
    <location>
        <begin position="741"/>
        <end position="765"/>
    </location>
</feature>
<feature type="transmembrane region" description="Helical" evidence="6">
    <location>
        <begin position="612"/>
        <end position="634"/>
    </location>
</feature>
<keyword evidence="4 6" id="KW-1133">Transmembrane helix</keyword>
<dbReference type="InterPro" id="IPR050545">
    <property type="entry name" value="Mycobact_MmpL"/>
</dbReference>
<organism evidence="8 9">
    <name type="scientific">Vibrio variabilis</name>
    <dbReference type="NCBI Taxonomy" id="990271"/>
    <lineage>
        <taxon>Bacteria</taxon>
        <taxon>Pseudomonadati</taxon>
        <taxon>Pseudomonadota</taxon>
        <taxon>Gammaproteobacteria</taxon>
        <taxon>Vibrionales</taxon>
        <taxon>Vibrionaceae</taxon>
        <taxon>Vibrio</taxon>
    </lineage>
</organism>
<feature type="domain" description="SSD" evidence="7">
    <location>
        <begin position="256"/>
        <end position="381"/>
    </location>
</feature>
<feature type="transmembrane region" description="Helical" evidence="6">
    <location>
        <begin position="324"/>
        <end position="344"/>
    </location>
</feature>
<evidence type="ECO:0000259" key="7">
    <source>
        <dbReference type="PROSITE" id="PS50156"/>
    </source>
</evidence>
<feature type="domain" description="SSD" evidence="7">
    <location>
        <begin position="639"/>
        <end position="766"/>
    </location>
</feature>
<gene>
    <name evidence="8" type="ORF">NL53_10840</name>
</gene>
<dbReference type="EMBL" id="JRWM01000016">
    <property type="protein sequence ID" value="KHA60553.1"/>
    <property type="molecule type" value="Genomic_DNA"/>
</dbReference>
<feature type="transmembrane region" description="Helical" evidence="6">
    <location>
        <begin position="667"/>
        <end position="688"/>
    </location>
</feature>
<dbReference type="SUPFAM" id="SSF82866">
    <property type="entry name" value="Multidrug efflux transporter AcrB transmembrane domain"/>
    <property type="match status" value="2"/>
</dbReference>
<evidence type="ECO:0000313" key="8">
    <source>
        <dbReference type="EMBL" id="KHA60553.1"/>
    </source>
</evidence>
<feature type="transmembrane region" description="Helical" evidence="6">
    <location>
        <begin position="413"/>
        <end position="431"/>
    </location>
</feature>
<feature type="transmembrane region" description="Helical" evidence="6">
    <location>
        <begin position="285"/>
        <end position="304"/>
    </location>
</feature>
<dbReference type="InterPro" id="IPR004869">
    <property type="entry name" value="MMPL_dom"/>
</dbReference>
<keyword evidence="2" id="KW-1003">Cell membrane</keyword>
<accession>A0ABR4YAR1</accession>
<dbReference type="Proteomes" id="UP000030520">
    <property type="component" value="Unassembled WGS sequence"/>
</dbReference>
<keyword evidence="3 6" id="KW-0812">Transmembrane</keyword>
<comment type="subcellular location">
    <subcellularLocation>
        <location evidence="1">Cell membrane</location>
        <topology evidence="1">Multi-pass membrane protein</topology>
    </subcellularLocation>
</comment>
<sequence length="791" mass="87201">MNTEQPIPKQPPYWLTMPTRFSWWMLLATMLLVVVATIGGKNLYFRGDYNIFFDGQNAQLRAYDEIQTTFAKSDNLSIVIAPKSGEVFEGETLSLVQQLTKDAWQIPYSSRVDSLANYQHTEALEDDLIVEDLLLEEYELTDARIDKIKRIALSEPVVKHSLISGKGDVTVVNITVQLPQIDETAEAIEVIDSANALIEKYQQQYPNVEFYKAGIVAMNHAFMVAAQDDSATLVPTMLLVILLFLTIMLRSFLSVIATLVVIIASVMATMGLSGWAGMFLSTATVNIPTLVMTLAVADCVHVIATMRQNMKKGHSKPFAIDQSVAINFMPILMTSVTTAIGFLMMNMSDSPVLRDFGNLAALGVMIACFLSVSLLPALLRVLPIKVKQVDKTQQGSPDFMDKLGDWVVSNRKALLPVSAIVIAMSAALVPLNKVNDESVKYFDSRSEFRQAADFMEARISGMTNISIAVKTNESQGIADPVFLKAIGDFSQWLRDQPEADHVATLSDVYKRLNKNMHADDQSYYTLPLDRELAAQYLLLYEMSLPYGLDLNNQVNVDKSSIKMVVTVDNLGSVELVDLENRIYAWFSQHAPQYEVVASSPSLMFAHIGETNMASMLSTLPVTLILISALMIFALRSLRLGLISVVPNMAPAIIGFGLWALLSGEINLGLSVVVTLTLGIVVDDSVHFLSKYQRARLQGQSAEQAVRYAFHTVGRALWITTVVLVAGFSVLAMSSFRLNADMGQLSALVIFIALVVDFIFLPALLMKFDTASYTEKQEEQTLSTTAVAPTQG</sequence>
<dbReference type="PROSITE" id="PS50156">
    <property type="entry name" value="SSD"/>
    <property type="match status" value="2"/>
</dbReference>